<dbReference type="EMBL" id="JGZC01000007">
    <property type="protein sequence ID" value="KFI70141.1"/>
    <property type="molecule type" value="Genomic_DNA"/>
</dbReference>
<evidence type="ECO:0000313" key="5">
    <source>
        <dbReference type="Proteomes" id="UP000029060"/>
    </source>
</evidence>
<dbReference type="eggNOG" id="COG2508">
    <property type="taxonomic scope" value="Bacteria"/>
</dbReference>
<dbReference type="InterPro" id="IPR042070">
    <property type="entry name" value="PucR_C-HTH_sf"/>
</dbReference>
<accession>A0A087BGJ1</accession>
<dbReference type="STRING" id="78345.BMERY_1506"/>
<keyword evidence="5" id="KW-1185">Reference proteome</keyword>
<dbReference type="AlphaFoldDB" id="A0A087BGJ1"/>
<dbReference type="Pfam" id="PF17853">
    <property type="entry name" value="GGDEF_2"/>
    <property type="match status" value="1"/>
</dbReference>
<comment type="similarity">
    <text evidence="1">Belongs to the CdaR family.</text>
</comment>
<dbReference type="Gene3D" id="1.10.10.2840">
    <property type="entry name" value="PucR C-terminal helix-turn-helix domain"/>
    <property type="match status" value="1"/>
</dbReference>
<dbReference type="InterPro" id="IPR051448">
    <property type="entry name" value="CdaR-like_regulators"/>
</dbReference>
<dbReference type="InterPro" id="IPR025736">
    <property type="entry name" value="PucR_C-HTH_dom"/>
</dbReference>
<evidence type="ECO:0000259" key="3">
    <source>
        <dbReference type="Pfam" id="PF17853"/>
    </source>
</evidence>
<comment type="caution">
    <text evidence="4">The sequence shown here is derived from an EMBL/GenBank/DDBJ whole genome shotgun (WGS) entry which is preliminary data.</text>
</comment>
<dbReference type="PANTHER" id="PTHR33744">
    <property type="entry name" value="CARBOHYDRATE DIACID REGULATOR"/>
    <property type="match status" value="1"/>
</dbReference>
<organism evidence="4 5">
    <name type="scientific">Bifidobacterium merycicum</name>
    <dbReference type="NCBI Taxonomy" id="78345"/>
    <lineage>
        <taxon>Bacteria</taxon>
        <taxon>Bacillati</taxon>
        <taxon>Actinomycetota</taxon>
        <taxon>Actinomycetes</taxon>
        <taxon>Bifidobacteriales</taxon>
        <taxon>Bifidobacteriaceae</taxon>
        <taxon>Bifidobacterium</taxon>
    </lineage>
</organism>
<feature type="domain" description="CdaR GGDEF-like" evidence="3">
    <location>
        <begin position="49"/>
        <end position="159"/>
    </location>
</feature>
<dbReference type="Gene3D" id="3.30.70.2730">
    <property type="match status" value="1"/>
</dbReference>
<name>A0A087BGJ1_9BIFI</name>
<protein>
    <submittedName>
        <fullName evidence="4">PucR C-terminal helix-turn-helix domain protein</fullName>
    </submittedName>
</protein>
<evidence type="ECO:0000256" key="1">
    <source>
        <dbReference type="ARBA" id="ARBA00006754"/>
    </source>
</evidence>
<dbReference type="RefSeq" id="WP_033523472.1">
    <property type="nucleotide sequence ID" value="NZ_CAMGZS010000006.1"/>
</dbReference>
<dbReference type="PANTHER" id="PTHR33744:SF7">
    <property type="entry name" value="PUCR FAMILY TRANSCRIPTIONAL REGULATOR"/>
    <property type="match status" value="1"/>
</dbReference>
<dbReference type="Gene3D" id="1.20.5.5100">
    <property type="match status" value="1"/>
</dbReference>
<dbReference type="OrthoDB" id="3246591at2"/>
<proteinExistence type="inferred from homology"/>
<feature type="domain" description="PucR C-terminal helix-turn-helix" evidence="2">
    <location>
        <begin position="223"/>
        <end position="277"/>
    </location>
</feature>
<sequence length="287" mass="30801">MTQDFLDMLLAGDKADTDCETTPDRADTASATHLIRAVAFECLLNHVVDERAQSVLRLVGFDGDFACCAVAGRPSETEHASSETIRHAIADIGGAEPLIGMQGETLVALFRLQGATNPDLTCTAIAGAFASDVPLCLGPVRRGIIGASRTIHAALTTLRTIPALHAIIETTPSSRVQHQPLLRAEDALPERALLGDEDARHELVDGIYANLLGQGEDDPTMLTVSSFLESGRSLEITARMLNVHPNTVRYRLKRMADTTGWDATNPRDATVLTTAIALGRIAYAEQH</sequence>
<dbReference type="Proteomes" id="UP000029060">
    <property type="component" value="Unassembled WGS sequence"/>
</dbReference>
<dbReference type="Pfam" id="PF13556">
    <property type="entry name" value="HTH_30"/>
    <property type="match status" value="1"/>
</dbReference>
<reference evidence="4 5" key="1">
    <citation type="submission" date="2014-03" db="EMBL/GenBank/DDBJ databases">
        <title>Genomics of Bifidobacteria.</title>
        <authorList>
            <person name="Ventura M."/>
            <person name="Milani C."/>
            <person name="Lugli G.A."/>
        </authorList>
    </citation>
    <scope>NUCLEOTIDE SEQUENCE [LARGE SCALE GENOMIC DNA]</scope>
    <source>
        <strain evidence="4 5">LMG 11341</strain>
    </source>
</reference>
<evidence type="ECO:0000259" key="2">
    <source>
        <dbReference type="Pfam" id="PF13556"/>
    </source>
</evidence>
<gene>
    <name evidence="4" type="ORF">BMERY_1506</name>
</gene>
<evidence type="ECO:0000313" key="4">
    <source>
        <dbReference type="EMBL" id="KFI70141.1"/>
    </source>
</evidence>
<dbReference type="InterPro" id="IPR041522">
    <property type="entry name" value="CdaR_GGDEF"/>
</dbReference>